<evidence type="ECO:0000256" key="1">
    <source>
        <dbReference type="ARBA" id="ARBA00006484"/>
    </source>
</evidence>
<dbReference type="PRINTS" id="PR00080">
    <property type="entry name" value="SDRFAMILY"/>
</dbReference>
<reference evidence="3" key="2">
    <citation type="journal article" date="2021" name="PeerJ">
        <title>Extensive microbial diversity within the chicken gut microbiome revealed by metagenomics and culture.</title>
        <authorList>
            <person name="Gilroy R."/>
            <person name="Ravi A."/>
            <person name="Getino M."/>
            <person name="Pursley I."/>
            <person name="Horton D.L."/>
            <person name="Alikhan N.F."/>
            <person name="Baker D."/>
            <person name="Gharbi K."/>
            <person name="Hall N."/>
            <person name="Watson M."/>
            <person name="Adriaenssens E.M."/>
            <person name="Foster-Nyarko E."/>
            <person name="Jarju S."/>
            <person name="Secka A."/>
            <person name="Antonio M."/>
            <person name="Oren A."/>
            <person name="Chaudhuri R.R."/>
            <person name="La Ragione R."/>
            <person name="Hildebrand F."/>
            <person name="Pallen M.J."/>
        </authorList>
    </citation>
    <scope>NUCLEOTIDE SEQUENCE</scope>
    <source>
        <strain evidence="3">CHK189-12415</strain>
    </source>
</reference>
<dbReference type="PANTHER" id="PTHR42760">
    <property type="entry name" value="SHORT-CHAIN DEHYDROGENASES/REDUCTASES FAMILY MEMBER"/>
    <property type="match status" value="1"/>
</dbReference>
<sequence length="249" mass="26371">MEMPKSPRTVLITGSGRGIGAAAAKKFWEAGDRVVLNALHPENIGAMAEKMNALRPGSALAVKADVSDSREAERLFDEAEAAFGPVDILINNAAVSLIKLFQDITDDEWRYVFGAGIDSAFYCSRRAAKGMIRRQGGVILNVSSMWGQTGGSCEVAYSAAKGAVIAFTKALAKELGPSGIRVNCVSPGVILTDMNKELGEEALRDLAEEAPLCRNGKPEEVADMLYFLASENAAFVTGQVIGVNGGMVI</sequence>
<accession>A0A9D1DX33</accession>
<dbReference type="Pfam" id="PF13561">
    <property type="entry name" value="adh_short_C2"/>
    <property type="match status" value="1"/>
</dbReference>
<dbReference type="NCBIfam" id="NF005559">
    <property type="entry name" value="PRK07231.1"/>
    <property type="match status" value="1"/>
</dbReference>
<dbReference type="InterPro" id="IPR002347">
    <property type="entry name" value="SDR_fam"/>
</dbReference>
<dbReference type="Proteomes" id="UP000824241">
    <property type="component" value="Unassembled WGS sequence"/>
</dbReference>
<dbReference type="PRINTS" id="PR00081">
    <property type="entry name" value="GDHRDH"/>
</dbReference>
<dbReference type="PANTHER" id="PTHR42760:SF40">
    <property type="entry name" value="3-OXOACYL-[ACYL-CARRIER-PROTEIN] REDUCTASE, CHLOROPLASTIC"/>
    <property type="match status" value="1"/>
</dbReference>
<dbReference type="Gene3D" id="3.40.50.720">
    <property type="entry name" value="NAD(P)-binding Rossmann-like Domain"/>
    <property type="match status" value="1"/>
</dbReference>
<comment type="caution">
    <text evidence="3">The sequence shown here is derived from an EMBL/GenBank/DDBJ whole genome shotgun (WGS) entry which is preliminary data.</text>
</comment>
<keyword evidence="2" id="KW-0560">Oxidoreductase</keyword>
<dbReference type="EMBL" id="DVHA01000115">
    <property type="protein sequence ID" value="HIR60627.1"/>
    <property type="molecule type" value="Genomic_DNA"/>
</dbReference>
<gene>
    <name evidence="3" type="primary">fabG</name>
    <name evidence="3" type="ORF">IAB37_03530</name>
</gene>
<dbReference type="AlphaFoldDB" id="A0A9D1DX33"/>
<dbReference type="PROSITE" id="PS00061">
    <property type="entry name" value="ADH_SHORT"/>
    <property type="match status" value="1"/>
</dbReference>
<dbReference type="SUPFAM" id="SSF51735">
    <property type="entry name" value="NAD(P)-binding Rossmann-fold domains"/>
    <property type="match status" value="1"/>
</dbReference>
<dbReference type="GO" id="GO:0030497">
    <property type="term" value="P:fatty acid elongation"/>
    <property type="evidence" value="ECO:0007669"/>
    <property type="project" value="TreeGrafter"/>
</dbReference>
<dbReference type="NCBIfam" id="NF009466">
    <property type="entry name" value="PRK12826.1-2"/>
    <property type="match status" value="1"/>
</dbReference>
<dbReference type="InterPro" id="IPR036291">
    <property type="entry name" value="NAD(P)-bd_dom_sf"/>
</dbReference>
<proteinExistence type="inferred from homology"/>
<evidence type="ECO:0000313" key="3">
    <source>
        <dbReference type="EMBL" id="HIR60627.1"/>
    </source>
</evidence>
<dbReference type="GO" id="GO:0016616">
    <property type="term" value="F:oxidoreductase activity, acting on the CH-OH group of donors, NAD or NADP as acceptor"/>
    <property type="evidence" value="ECO:0007669"/>
    <property type="project" value="TreeGrafter"/>
</dbReference>
<reference evidence="3" key="1">
    <citation type="submission" date="2020-10" db="EMBL/GenBank/DDBJ databases">
        <authorList>
            <person name="Gilroy R."/>
        </authorList>
    </citation>
    <scope>NUCLEOTIDE SEQUENCE</scope>
    <source>
        <strain evidence="3">CHK189-12415</strain>
    </source>
</reference>
<evidence type="ECO:0000313" key="4">
    <source>
        <dbReference type="Proteomes" id="UP000824241"/>
    </source>
</evidence>
<dbReference type="InterPro" id="IPR020904">
    <property type="entry name" value="Sc_DH/Rdtase_CS"/>
</dbReference>
<protein>
    <submittedName>
        <fullName evidence="3">3-oxoacyl-ACP reductase FabG</fullName>
    </submittedName>
</protein>
<evidence type="ECO:0000256" key="2">
    <source>
        <dbReference type="ARBA" id="ARBA00023002"/>
    </source>
</evidence>
<organism evidence="3 4">
    <name type="scientific">Candidatus Faecivivens stercoravium</name>
    <dbReference type="NCBI Taxonomy" id="2840803"/>
    <lineage>
        <taxon>Bacteria</taxon>
        <taxon>Bacillati</taxon>
        <taxon>Bacillota</taxon>
        <taxon>Clostridia</taxon>
        <taxon>Eubacteriales</taxon>
        <taxon>Oscillospiraceae</taxon>
        <taxon>Oscillospiraceae incertae sedis</taxon>
        <taxon>Candidatus Faecivivens</taxon>
    </lineage>
</organism>
<comment type="similarity">
    <text evidence="1">Belongs to the short-chain dehydrogenases/reductases (SDR) family.</text>
</comment>
<name>A0A9D1DX33_9FIRM</name>
<dbReference type="FunFam" id="3.40.50.720:FF:000173">
    <property type="entry name" value="3-oxoacyl-[acyl-carrier protein] reductase"/>
    <property type="match status" value="1"/>
</dbReference>